<dbReference type="GO" id="GO:0007059">
    <property type="term" value="P:chromosome segregation"/>
    <property type="evidence" value="ECO:0007669"/>
    <property type="project" value="TreeGrafter"/>
</dbReference>
<dbReference type="EMBL" id="FNPF01000011">
    <property type="protein sequence ID" value="SDY59710.1"/>
    <property type="molecule type" value="Genomic_DNA"/>
</dbReference>
<reference evidence="2 3" key="1">
    <citation type="submission" date="2016-10" db="EMBL/GenBank/DDBJ databases">
        <authorList>
            <person name="de Groot N.N."/>
        </authorList>
    </citation>
    <scope>NUCLEOTIDE SEQUENCE [LARGE SCALE GENOMIC DNA]</scope>
    <source>
        <strain evidence="2 3">DSM 26880</strain>
    </source>
</reference>
<keyword evidence="3" id="KW-1185">Reference proteome</keyword>
<proteinExistence type="predicted"/>
<protein>
    <submittedName>
        <fullName evidence="2">Chromosome partitioning protein, ParB family</fullName>
    </submittedName>
</protein>
<dbReference type="PANTHER" id="PTHR33375:SF1">
    <property type="entry name" value="CHROMOSOME-PARTITIONING PROTEIN PARB-RELATED"/>
    <property type="match status" value="1"/>
</dbReference>
<dbReference type="PANTHER" id="PTHR33375">
    <property type="entry name" value="CHROMOSOME-PARTITIONING PROTEIN PARB-RELATED"/>
    <property type="match status" value="1"/>
</dbReference>
<dbReference type="OrthoDB" id="7812516at2"/>
<dbReference type="Proteomes" id="UP000199286">
    <property type="component" value="Unassembled WGS sequence"/>
</dbReference>
<feature type="domain" description="ParB-like N-terminal" evidence="1">
    <location>
        <begin position="15"/>
        <end position="102"/>
    </location>
</feature>
<name>A0A1H3L5U7_9RHOB</name>
<gene>
    <name evidence="2" type="ORF">SAMN05444340_111109</name>
</gene>
<dbReference type="GO" id="GO:0005694">
    <property type="term" value="C:chromosome"/>
    <property type="evidence" value="ECO:0007669"/>
    <property type="project" value="TreeGrafter"/>
</dbReference>
<evidence type="ECO:0000259" key="1">
    <source>
        <dbReference type="SMART" id="SM00470"/>
    </source>
</evidence>
<dbReference type="Pfam" id="PF02195">
    <property type="entry name" value="ParB_N"/>
    <property type="match status" value="1"/>
</dbReference>
<sequence length="279" mass="30575">MTDSLHHIPQDIPLSEIDATALPRDRGAPDPEADAELRDSITLSGLRQPIEVFPVEPAGYALISGFRRLKALRALGHDTAPAFIRQPASIADALAAMVTENEIRAPVSPWDKGALVLRCLQLGLHDTPDAAIDALFPALSRQKRSRLRGFVSVVEAFEGRFATPDRLTTARLDRLAAALRSGWEDLIRNALPPSRTHSLDSQWSEIEPLLAEALSPEGAATAPGTKGAPRRSLTLRQGLTIRRELTRNGWVLRFSGPQAKTPGLMEDVMEYVERMFQKG</sequence>
<dbReference type="SUPFAM" id="SSF110849">
    <property type="entry name" value="ParB/Sulfiredoxin"/>
    <property type="match status" value="1"/>
</dbReference>
<dbReference type="Gene3D" id="3.90.1530.30">
    <property type="match status" value="1"/>
</dbReference>
<evidence type="ECO:0000313" key="3">
    <source>
        <dbReference type="Proteomes" id="UP000199286"/>
    </source>
</evidence>
<dbReference type="STRING" id="321339.SAMN05444340_111109"/>
<dbReference type="SMART" id="SM00470">
    <property type="entry name" value="ParB"/>
    <property type="match status" value="1"/>
</dbReference>
<dbReference type="AlphaFoldDB" id="A0A1H3L5U7"/>
<accession>A0A1H3L5U7</accession>
<dbReference type="RefSeq" id="WP_089884011.1">
    <property type="nucleotide sequence ID" value="NZ_FNPF01000011.1"/>
</dbReference>
<dbReference type="InterPro" id="IPR003115">
    <property type="entry name" value="ParB_N"/>
</dbReference>
<dbReference type="InterPro" id="IPR036086">
    <property type="entry name" value="ParB/Sulfiredoxin_sf"/>
</dbReference>
<organism evidence="2 3">
    <name type="scientific">Citreimonas salinaria</name>
    <dbReference type="NCBI Taxonomy" id="321339"/>
    <lineage>
        <taxon>Bacteria</taxon>
        <taxon>Pseudomonadati</taxon>
        <taxon>Pseudomonadota</taxon>
        <taxon>Alphaproteobacteria</taxon>
        <taxon>Rhodobacterales</taxon>
        <taxon>Roseobacteraceae</taxon>
        <taxon>Citreimonas</taxon>
    </lineage>
</organism>
<dbReference type="InterPro" id="IPR050336">
    <property type="entry name" value="Chromosome_partition/occlusion"/>
</dbReference>
<evidence type="ECO:0000313" key="2">
    <source>
        <dbReference type="EMBL" id="SDY59710.1"/>
    </source>
</evidence>